<proteinExistence type="inferred from homology"/>
<evidence type="ECO:0000256" key="3">
    <source>
        <dbReference type="SAM" id="SignalP"/>
    </source>
</evidence>
<comment type="similarity">
    <text evidence="1">Belongs to the AB hydrolase superfamily.</text>
</comment>
<protein>
    <recommendedName>
        <fullName evidence="4">AB hydrolase-1 domain-containing protein</fullName>
    </recommendedName>
</protein>
<dbReference type="SUPFAM" id="SSF53474">
    <property type="entry name" value="alpha/beta-Hydrolases"/>
    <property type="match status" value="1"/>
</dbReference>
<organism evidence="5">
    <name type="scientific">Diacronema lutheri</name>
    <name type="common">Unicellular marine alga</name>
    <name type="synonym">Monochrysis lutheri</name>
    <dbReference type="NCBI Taxonomy" id="2081491"/>
    <lineage>
        <taxon>Eukaryota</taxon>
        <taxon>Haptista</taxon>
        <taxon>Haptophyta</taxon>
        <taxon>Pavlovophyceae</taxon>
        <taxon>Pavlovales</taxon>
        <taxon>Pavlovaceae</taxon>
        <taxon>Diacronema</taxon>
    </lineage>
</organism>
<evidence type="ECO:0000256" key="1">
    <source>
        <dbReference type="ARBA" id="ARBA00008645"/>
    </source>
</evidence>
<accession>A0A7R9UKD4</accession>
<evidence type="ECO:0000313" key="5">
    <source>
        <dbReference type="EMBL" id="CAD8268892.1"/>
    </source>
</evidence>
<dbReference type="PANTHER" id="PTHR43798">
    <property type="entry name" value="MONOACYLGLYCEROL LIPASE"/>
    <property type="match status" value="1"/>
</dbReference>
<dbReference type="AlphaFoldDB" id="A0A7R9UKD4"/>
<gene>
    <name evidence="5" type="ORF">PLUT1463_LOCUS3206</name>
</gene>
<dbReference type="Pfam" id="PF12697">
    <property type="entry name" value="Abhydrolase_6"/>
    <property type="match status" value="1"/>
</dbReference>
<dbReference type="EMBL" id="HBEB01004967">
    <property type="protein sequence ID" value="CAD8268892.1"/>
    <property type="molecule type" value="Transcribed_RNA"/>
</dbReference>
<dbReference type="PROSITE" id="PS51257">
    <property type="entry name" value="PROKAR_LIPOPROTEIN"/>
    <property type="match status" value="1"/>
</dbReference>
<name>A0A7R9UKD4_DIALT</name>
<feature type="chain" id="PRO_5031327685" description="AB hydrolase-1 domain-containing protein" evidence="3">
    <location>
        <begin position="19"/>
        <end position="358"/>
    </location>
</feature>
<keyword evidence="3" id="KW-0732">Signal</keyword>
<dbReference type="Gene3D" id="3.40.50.1820">
    <property type="entry name" value="alpha/beta hydrolase"/>
    <property type="match status" value="1"/>
</dbReference>
<dbReference type="InterPro" id="IPR050266">
    <property type="entry name" value="AB_hydrolase_sf"/>
</dbReference>
<dbReference type="InterPro" id="IPR029058">
    <property type="entry name" value="AB_hydrolase_fold"/>
</dbReference>
<dbReference type="GO" id="GO:0016787">
    <property type="term" value="F:hydrolase activity"/>
    <property type="evidence" value="ECO:0007669"/>
    <property type="project" value="UniProtKB-KW"/>
</dbReference>
<dbReference type="InterPro" id="IPR000073">
    <property type="entry name" value="AB_hydrolase_1"/>
</dbReference>
<reference evidence="5" key="1">
    <citation type="submission" date="2021-01" db="EMBL/GenBank/DDBJ databases">
        <authorList>
            <person name="Corre E."/>
            <person name="Pelletier E."/>
            <person name="Niang G."/>
            <person name="Scheremetjew M."/>
            <person name="Finn R."/>
            <person name="Kale V."/>
            <person name="Holt S."/>
            <person name="Cochrane G."/>
            <person name="Meng A."/>
            <person name="Brown T."/>
            <person name="Cohen L."/>
        </authorList>
    </citation>
    <scope>NUCLEOTIDE SEQUENCE</scope>
    <source>
        <strain evidence="5">RCC1537</strain>
    </source>
</reference>
<keyword evidence="2" id="KW-0378">Hydrolase</keyword>
<feature type="domain" description="AB hydrolase-1" evidence="4">
    <location>
        <begin position="53"/>
        <end position="339"/>
    </location>
</feature>
<dbReference type="PANTHER" id="PTHR43798:SF14">
    <property type="entry name" value="SERINE HYDROLASE-LIKE PROTEIN DDB_G0286239"/>
    <property type="match status" value="1"/>
</dbReference>
<dbReference type="GO" id="GO:0016020">
    <property type="term" value="C:membrane"/>
    <property type="evidence" value="ECO:0007669"/>
    <property type="project" value="TreeGrafter"/>
</dbReference>
<sequence>MRGAAVLIALAIMAVACAAPAGAFAREELSLACRSGARLAALAWGDARAPVRVLALHGWMDNAASFEALAPALAHGCRVVALDLPGHGRSPHAACSAEYSAVEHAFSAYDALDALGWLAPVPDAAGDGDGSGLVDGATPAPRAFSLLGHSLGGGIACLLASALPEQVRRLALVEGFGPLARPPEAFAAQLRDSLRKRHAAATGEHGPRERTYSTLDEAAAARVNGAKRLPGKQFMSMGAARVLAERGTVHVDAPGGGGARALRFSHDRRLAHPNAQAFHEEQILNVLAAVSCPTMLVQARHGWPRPEPGFGERVRAMQPGLLTVVDLPEGSHYAHLDEETAAAVQRAIGPFLLEEDEG</sequence>
<feature type="signal peptide" evidence="3">
    <location>
        <begin position="1"/>
        <end position="18"/>
    </location>
</feature>
<evidence type="ECO:0000259" key="4">
    <source>
        <dbReference type="Pfam" id="PF12697"/>
    </source>
</evidence>
<evidence type="ECO:0000256" key="2">
    <source>
        <dbReference type="ARBA" id="ARBA00022801"/>
    </source>
</evidence>